<sequence>MKCLFYITLCLGLLFFACSDSDSKGDSTPDIIRYSAEVGGNTYVYSLDYAEEEYYLTKNGDEIESGIFESTDEGYRFIPADKAPYEGMSDENLYIPADVFPWEDEDFDAIALYTLEISAEHGEVDVSPLMAAYPTGTEITLTPQASAGYVFSRWSGDASGNDTPLTITIEENMEITVRFQRDEGSHDVHGAWNLVHEEEVWMEIENGDTLDSEEWPESIDDTTRIWVFNTNANLFEVHDYWDGNYWYDEGEFFIEGNSLLGEGFDREWEYNSWREEWHTEYSLQGNTLVITHTWVLEEFDYDYKEFEIHTLTFERYEGSIPPDHWDIYEYEDRYTPAQKEPSKQIFERLRNHRR</sequence>
<dbReference type="EMBL" id="ASJR01000037">
    <property type="protein sequence ID" value="ERP30731.1"/>
    <property type="molecule type" value="Genomic_DNA"/>
</dbReference>
<dbReference type="RefSeq" id="WP_022637788.1">
    <property type="nucleotide sequence ID" value="NZ_ASJR01000037.1"/>
</dbReference>
<evidence type="ECO:0000259" key="2">
    <source>
        <dbReference type="Pfam" id="PF18998"/>
    </source>
</evidence>
<keyword evidence="1" id="KW-0732">Signal</keyword>
<evidence type="ECO:0000256" key="1">
    <source>
        <dbReference type="SAM" id="SignalP"/>
    </source>
</evidence>
<dbReference type="AlphaFoldDB" id="U7D590"/>
<dbReference type="STRING" id="1313304.CALK_2448"/>
<organism evidence="3 4">
    <name type="scientific">Chitinivibrio alkaliphilus ACht1</name>
    <dbReference type="NCBI Taxonomy" id="1313304"/>
    <lineage>
        <taxon>Bacteria</taxon>
        <taxon>Pseudomonadati</taxon>
        <taxon>Fibrobacterota</taxon>
        <taxon>Chitinivibrionia</taxon>
        <taxon>Chitinivibrionales</taxon>
        <taxon>Chitinivibrionaceae</taxon>
        <taxon>Chitinivibrio</taxon>
    </lineage>
</organism>
<comment type="caution">
    <text evidence="3">The sequence shown here is derived from an EMBL/GenBank/DDBJ whole genome shotgun (WGS) entry which is preliminary data.</text>
</comment>
<protein>
    <recommendedName>
        <fullName evidence="2">Bacterial repeat domain-containing protein</fullName>
    </recommendedName>
</protein>
<feature type="chain" id="PRO_5004681690" description="Bacterial repeat domain-containing protein" evidence="1">
    <location>
        <begin position="20"/>
        <end position="354"/>
    </location>
</feature>
<dbReference type="OrthoDB" id="8901262at2"/>
<accession>U7D590</accession>
<reference evidence="3 4" key="1">
    <citation type="journal article" date="2013" name="Environ. Microbiol.">
        <title>Genome analysis of Chitinivibrio alkaliphilus gen. nov., sp. nov., a novel extremely haloalkaliphilic anaerobic chitinolytic bacterium from the candidate phylum Termite Group 3.</title>
        <authorList>
            <person name="Sorokin D.Y."/>
            <person name="Gumerov V.M."/>
            <person name="Rakitin A.L."/>
            <person name="Beletsky A.V."/>
            <person name="Damste J.S."/>
            <person name="Muyzer G."/>
            <person name="Mardanov A.V."/>
            <person name="Ravin N.V."/>
        </authorList>
    </citation>
    <scope>NUCLEOTIDE SEQUENCE [LARGE SCALE GENOMIC DNA]</scope>
    <source>
        <strain evidence="3 4">ACht1</strain>
    </source>
</reference>
<proteinExistence type="predicted"/>
<dbReference type="PROSITE" id="PS51257">
    <property type="entry name" value="PROKAR_LIPOPROTEIN"/>
    <property type="match status" value="1"/>
</dbReference>
<name>U7D590_9BACT</name>
<feature type="domain" description="Bacterial repeat" evidence="2">
    <location>
        <begin position="113"/>
        <end position="182"/>
    </location>
</feature>
<gene>
    <name evidence="3" type="ORF">CALK_2448</name>
</gene>
<evidence type="ECO:0000313" key="3">
    <source>
        <dbReference type="EMBL" id="ERP30731.1"/>
    </source>
</evidence>
<dbReference type="InterPro" id="IPR044060">
    <property type="entry name" value="Bacterial_rp_domain"/>
</dbReference>
<feature type="signal peptide" evidence="1">
    <location>
        <begin position="1"/>
        <end position="19"/>
    </location>
</feature>
<keyword evidence="4" id="KW-1185">Reference proteome</keyword>
<evidence type="ECO:0000313" key="4">
    <source>
        <dbReference type="Proteomes" id="UP000017148"/>
    </source>
</evidence>
<dbReference type="Proteomes" id="UP000017148">
    <property type="component" value="Unassembled WGS sequence"/>
</dbReference>
<dbReference type="Pfam" id="PF18998">
    <property type="entry name" value="Flg_new_2"/>
    <property type="match status" value="1"/>
</dbReference>